<proteinExistence type="predicted"/>
<dbReference type="GO" id="GO:0009366">
    <property type="term" value="C:enterobactin synthetase complex"/>
    <property type="evidence" value="ECO:0007669"/>
    <property type="project" value="TreeGrafter"/>
</dbReference>
<feature type="domain" description="Carrier" evidence="4">
    <location>
        <begin position="427"/>
        <end position="502"/>
    </location>
</feature>
<evidence type="ECO:0000259" key="4">
    <source>
        <dbReference type="PROSITE" id="PS50075"/>
    </source>
</evidence>
<evidence type="ECO:0000256" key="3">
    <source>
        <dbReference type="SAM" id="MobiDB-lite"/>
    </source>
</evidence>
<dbReference type="EMBL" id="CM000950">
    <property type="protein sequence ID" value="EFH32236.1"/>
    <property type="molecule type" value="Genomic_DNA"/>
</dbReference>
<evidence type="ECO:0000313" key="6">
    <source>
        <dbReference type="Proteomes" id="UP000002805"/>
    </source>
</evidence>
<gene>
    <name evidence="5" type="ORF">SSDG_07500</name>
</gene>
<dbReference type="eggNOG" id="COG1020">
    <property type="taxonomic scope" value="Bacteria"/>
</dbReference>
<dbReference type="InterPro" id="IPR045851">
    <property type="entry name" value="AMP-bd_C_sf"/>
</dbReference>
<dbReference type="Pfam" id="PF00501">
    <property type="entry name" value="AMP-binding"/>
    <property type="match status" value="1"/>
</dbReference>
<dbReference type="AlphaFoldDB" id="D6X7J2"/>
<keyword evidence="2" id="KW-0597">Phosphoprotein</keyword>
<dbReference type="PROSITE" id="PS50075">
    <property type="entry name" value="CARRIER"/>
    <property type="match status" value="2"/>
</dbReference>
<sequence>MPRPSGRPGRPGRPAHHPARRHGHRRRPRLHHLHLRDHRKPKGCRNSQQGVANRLLWMQERFPLGPADRVAQKTPYGFDVSAWEFFWPLIAGASLVVARPGGHADPAYLARLLHDEQVTVTHFVPSVLGMFLRHPAAARCTALRYVFASGEALPVATMRTFYEVLGTGTELHNLYGPTEAAIDVTHWACRPDWDEPTVPIGRPVAHTRIHLLDEDLRPVPPGTPGEIVIGGRQVALGYHRRPELNAERFIASPFPDDDPSPRLYRTGDLGLLAEDGEIRYLGRIDNQFKLRGLRIEPEEIEAALTDVPAVAEARVLPVHDESSGEQALAAVCVAAHSGREPDVSALRRALGETLPAYLVPSRYRFVDRLPLTTNGKLDRQAATRLFDTPPATAATATAAAPAAPAAGAAAPAAPAADPAPAPAPVPVAVPGVDAEVRRAVADILGVEELDGDADLFDLGATSFTMIRIAQEIERLTGTALPVEALISKPTLDALTALTAPAPPAAAPAPAAGGPVTAETVARTAAGILGVDQVGPDDDLFDLGATSFTMIRLAQEIETVSGGAQVPVEVLIQSPTPRSIA</sequence>
<feature type="domain" description="Carrier" evidence="4">
    <location>
        <begin position="511"/>
        <end position="580"/>
    </location>
</feature>
<dbReference type="Proteomes" id="UP000002805">
    <property type="component" value="Chromosome"/>
</dbReference>
<feature type="non-terminal residue" evidence="5">
    <location>
        <position position="580"/>
    </location>
</feature>
<reference evidence="6" key="1">
    <citation type="submission" date="2008-02" db="EMBL/GenBank/DDBJ databases">
        <authorList>
            <consortium name="The Broad Institute Genome Sequencing Platform"/>
            <person name="Fischbach M."/>
            <person name="Ward D."/>
            <person name="Young S."/>
            <person name="Jaffe D."/>
            <person name="Gnerre S."/>
            <person name="Berlin A."/>
            <person name="Heiman D."/>
            <person name="Hepburn T."/>
            <person name="Sykes S."/>
            <person name="Alvarado L."/>
            <person name="Kodira C.D."/>
            <person name="Straight P."/>
            <person name="Clardy J."/>
            <person name="Hung D."/>
            <person name="Kolter R."/>
            <person name="Mekalanos J."/>
            <person name="Walker S."/>
            <person name="Walsh C.T."/>
            <person name="Lander E."/>
            <person name="Galagan J."/>
            <person name="Nusbaum C."/>
            <person name="Birren B."/>
        </authorList>
    </citation>
    <scope>NUCLEOTIDE SEQUENCE [LARGE SCALE GENOMIC DNA]</scope>
    <source>
        <strain evidence="6">ATCC 25486 / DSM 40338 / CBS 914.69 / JCM 4507 / NBRC 13074 / NRRL 2958 / 5647</strain>
    </source>
</reference>
<dbReference type="InterPro" id="IPR036736">
    <property type="entry name" value="ACP-like_sf"/>
</dbReference>
<dbReference type="Pfam" id="PF13193">
    <property type="entry name" value="AMP-binding_C"/>
    <property type="match status" value="1"/>
</dbReference>
<dbReference type="PANTHER" id="PTHR45527">
    <property type="entry name" value="NONRIBOSOMAL PEPTIDE SYNTHETASE"/>
    <property type="match status" value="1"/>
</dbReference>
<dbReference type="PANTHER" id="PTHR45527:SF1">
    <property type="entry name" value="FATTY ACID SYNTHASE"/>
    <property type="match status" value="1"/>
</dbReference>
<dbReference type="GO" id="GO:0047527">
    <property type="term" value="F:2,3-dihydroxybenzoate-serine ligase activity"/>
    <property type="evidence" value="ECO:0007669"/>
    <property type="project" value="TreeGrafter"/>
</dbReference>
<dbReference type="Pfam" id="PF00550">
    <property type="entry name" value="PP-binding"/>
    <property type="match status" value="2"/>
</dbReference>
<keyword evidence="6" id="KW-1185">Reference proteome</keyword>
<dbReference type="GO" id="GO:0043041">
    <property type="term" value="P:amino acid activation for nonribosomal peptide biosynthetic process"/>
    <property type="evidence" value="ECO:0007669"/>
    <property type="project" value="TreeGrafter"/>
</dbReference>
<evidence type="ECO:0000256" key="2">
    <source>
        <dbReference type="ARBA" id="ARBA00022553"/>
    </source>
</evidence>
<accession>D6X7J2</accession>
<dbReference type="Gene3D" id="3.40.50.12780">
    <property type="entry name" value="N-terminal domain of ligase-like"/>
    <property type="match status" value="1"/>
</dbReference>
<dbReference type="FunFam" id="3.40.50.980:FF:000002">
    <property type="entry name" value="Enterobactin synthetase component F"/>
    <property type="match status" value="1"/>
</dbReference>
<feature type="region of interest" description="Disordered" evidence="3">
    <location>
        <begin position="1"/>
        <end position="29"/>
    </location>
</feature>
<protein>
    <submittedName>
        <fullName evidence="5">Non-ribosomal peptide synthetase</fullName>
    </submittedName>
</protein>
<keyword evidence="1" id="KW-0596">Phosphopantetheine</keyword>
<reference evidence="6" key="2">
    <citation type="submission" date="2009-10" db="EMBL/GenBank/DDBJ databases">
        <title>The genome sequence of Streptomyces pristinaespiralis strain ATCC 25486.</title>
        <authorList>
            <consortium name="The Broad Institute Genome Sequencing Platform"/>
            <consortium name="Broad Institute Microbial Sequencing Center"/>
            <person name="Fischbach M."/>
            <person name="Godfrey P."/>
            <person name="Ward D."/>
            <person name="Young S."/>
            <person name="Zeng Q."/>
            <person name="Koehrsen M."/>
            <person name="Alvarado L."/>
            <person name="Berlin A.M."/>
            <person name="Bochicchio J."/>
            <person name="Borenstein D."/>
            <person name="Chapman S.B."/>
            <person name="Chen Z."/>
            <person name="Engels R."/>
            <person name="Freedman E."/>
            <person name="Gellesch M."/>
            <person name="Goldberg J."/>
            <person name="Griggs A."/>
            <person name="Gujja S."/>
            <person name="Heilman E.R."/>
            <person name="Heiman D.I."/>
            <person name="Hepburn T.A."/>
            <person name="Howarth C."/>
            <person name="Jen D."/>
            <person name="Larson L."/>
            <person name="Lewis B."/>
            <person name="Mehta T."/>
            <person name="Park D."/>
            <person name="Pearson M."/>
            <person name="Richards J."/>
            <person name="Roberts A."/>
            <person name="Saif S."/>
            <person name="Shea T.D."/>
            <person name="Shenoy N."/>
            <person name="Sisk P."/>
            <person name="Stolte C."/>
            <person name="Sykes S.N."/>
            <person name="Thomson T."/>
            <person name="Walk T."/>
            <person name="White J."/>
            <person name="Yandava C."/>
            <person name="Straight P."/>
            <person name="Clardy J."/>
            <person name="Hung D."/>
            <person name="Kolter R."/>
            <person name="Mekalanos J."/>
            <person name="Walker S."/>
            <person name="Walsh C.T."/>
            <person name="Wieland-Brown L.C."/>
            <person name="Haas B."/>
            <person name="Nusbaum C."/>
            <person name="Birren B."/>
        </authorList>
    </citation>
    <scope>NUCLEOTIDE SEQUENCE [LARGE SCALE GENOMIC DNA]</scope>
    <source>
        <strain evidence="6">ATCC 25486 / DSM 40338 / CBS 914.69 / JCM 4507 / NBRC 13074 / NRRL 2958 / 5647</strain>
    </source>
</reference>
<dbReference type="Gene3D" id="1.10.1200.10">
    <property type="entry name" value="ACP-like"/>
    <property type="match status" value="2"/>
</dbReference>
<name>D6X7J2_STRE2</name>
<dbReference type="RefSeq" id="WP_005321614.1">
    <property type="nucleotide sequence ID" value="NZ_CM000950.1"/>
</dbReference>
<organism evidence="5 6">
    <name type="scientific">Streptomyces pristinaespiralis (strain ATCC 25486 / DSM 40338 / CBS 914.69 / JCM 4507 / KCC S-0507 / NBRC 13074 / NRRL 2958 / 5647)</name>
    <dbReference type="NCBI Taxonomy" id="457429"/>
    <lineage>
        <taxon>Bacteria</taxon>
        <taxon>Bacillati</taxon>
        <taxon>Actinomycetota</taxon>
        <taxon>Actinomycetes</taxon>
        <taxon>Kitasatosporales</taxon>
        <taxon>Streptomycetaceae</taxon>
        <taxon>Streptomyces</taxon>
    </lineage>
</organism>
<dbReference type="InterPro" id="IPR020806">
    <property type="entry name" value="PKS_PP-bd"/>
</dbReference>
<dbReference type="SMART" id="SM00823">
    <property type="entry name" value="PKS_PP"/>
    <property type="match status" value="2"/>
</dbReference>
<evidence type="ECO:0000256" key="1">
    <source>
        <dbReference type="ARBA" id="ARBA00022450"/>
    </source>
</evidence>
<feature type="compositionally biased region" description="Basic residues" evidence="3">
    <location>
        <begin position="13"/>
        <end position="29"/>
    </location>
</feature>
<dbReference type="Gene3D" id="3.30.300.30">
    <property type="match status" value="1"/>
</dbReference>
<dbReference type="GO" id="GO:0009239">
    <property type="term" value="P:enterobactin biosynthetic process"/>
    <property type="evidence" value="ECO:0007669"/>
    <property type="project" value="TreeGrafter"/>
</dbReference>
<dbReference type="InterPro" id="IPR025110">
    <property type="entry name" value="AMP-bd_C"/>
</dbReference>
<dbReference type="SUPFAM" id="SSF47336">
    <property type="entry name" value="ACP-like"/>
    <property type="match status" value="2"/>
</dbReference>
<dbReference type="GO" id="GO:0031177">
    <property type="term" value="F:phosphopantetheine binding"/>
    <property type="evidence" value="ECO:0007669"/>
    <property type="project" value="InterPro"/>
</dbReference>
<dbReference type="SUPFAM" id="SSF56801">
    <property type="entry name" value="Acetyl-CoA synthetase-like"/>
    <property type="match status" value="1"/>
</dbReference>
<evidence type="ECO:0000313" key="5">
    <source>
        <dbReference type="EMBL" id="EFH32236.1"/>
    </source>
</evidence>
<dbReference type="InterPro" id="IPR000873">
    <property type="entry name" value="AMP-dep_synth/lig_dom"/>
</dbReference>
<dbReference type="GO" id="GO:0005829">
    <property type="term" value="C:cytosol"/>
    <property type="evidence" value="ECO:0007669"/>
    <property type="project" value="TreeGrafter"/>
</dbReference>
<dbReference type="InterPro" id="IPR042099">
    <property type="entry name" value="ANL_N_sf"/>
</dbReference>
<dbReference type="InterPro" id="IPR009081">
    <property type="entry name" value="PP-bd_ACP"/>
</dbReference>
<dbReference type="HOGENOM" id="CLU_000022_2_12_11"/>